<dbReference type="Proteomes" id="UP001372338">
    <property type="component" value="Unassembled WGS sequence"/>
</dbReference>
<protein>
    <submittedName>
        <fullName evidence="1">Uncharacterized protein</fullName>
    </submittedName>
</protein>
<proteinExistence type="predicted"/>
<dbReference type="EMBL" id="JAYWIO010000002">
    <property type="protein sequence ID" value="KAK7283310.1"/>
    <property type="molecule type" value="Genomic_DNA"/>
</dbReference>
<comment type="caution">
    <text evidence="1">The sequence shown here is derived from an EMBL/GenBank/DDBJ whole genome shotgun (WGS) entry which is preliminary data.</text>
</comment>
<gene>
    <name evidence="1" type="ORF">RIF29_12741</name>
</gene>
<organism evidence="1 2">
    <name type="scientific">Crotalaria pallida</name>
    <name type="common">Smooth rattlebox</name>
    <name type="synonym">Crotalaria striata</name>
    <dbReference type="NCBI Taxonomy" id="3830"/>
    <lineage>
        <taxon>Eukaryota</taxon>
        <taxon>Viridiplantae</taxon>
        <taxon>Streptophyta</taxon>
        <taxon>Embryophyta</taxon>
        <taxon>Tracheophyta</taxon>
        <taxon>Spermatophyta</taxon>
        <taxon>Magnoliopsida</taxon>
        <taxon>eudicotyledons</taxon>
        <taxon>Gunneridae</taxon>
        <taxon>Pentapetalae</taxon>
        <taxon>rosids</taxon>
        <taxon>fabids</taxon>
        <taxon>Fabales</taxon>
        <taxon>Fabaceae</taxon>
        <taxon>Papilionoideae</taxon>
        <taxon>50 kb inversion clade</taxon>
        <taxon>genistoids sensu lato</taxon>
        <taxon>core genistoids</taxon>
        <taxon>Crotalarieae</taxon>
        <taxon>Crotalaria</taxon>
    </lineage>
</organism>
<keyword evidence="2" id="KW-1185">Reference proteome</keyword>
<dbReference type="AlphaFoldDB" id="A0AAN9P1H2"/>
<reference evidence="1 2" key="1">
    <citation type="submission" date="2024-01" db="EMBL/GenBank/DDBJ databases">
        <title>The genomes of 5 underutilized Papilionoideae crops provide insights into root nodulation and disease resistanc.</title>
        <authorList>
            <person name="Yuan L."/>
        </authorList>
    </citation>
    <scope>NUCLEOTIDE SEQUENCE [LARGE SCALE GENOMIC DNA]</scope>
    <source>
        <strain evidence="1">ZHUSHIDOU_FW_LH</strain>
        <tissue evidence="1">Leaf</tissue>
    </source>
</reference>
<accession>A0AAN9P1H2</accession>
<evidence type="ECO:0000313" key="1">
    <source>
        <dbReference type="EMBL" id="KAK7283310.1"/>
    </source>
</evidence>
<sequence length="99" mass="10734">MGGWEWPTPGLCPGDVGLKASVSNSKALELRWSMGGWEWPTPGLCPGDVGLKASVSNSNFNGLPRAEIIDPLKTIKARIIEMIMCKSIELAIEYVCEIT</sequence>
<name>A0AAN9P1H2_CROPI</name>
<evidence type="ECO:0000313" key="2">
    <source>
        <dbReference type="Proteomes" id="UP001372338"/>
    </source>
</evidence>